<feature type="domain" description="Major facilitator superfamily (MFS) profile" evidence="7">
    <location>
        <begin position="73"/>
        <end position="513"/>
    </location>
</feature>
<dbReference type="GO" id="GO:0015149">
    <property type="term" value="F:hexose transmembrane transporter activity"/>
    <property type="evidence" value="ECO:0007669"/>
    <property type="project" value="TreeGrafter"/>
</dbReference>
<feature type="transmembrane region" description="Helical" evidence="6">
    <location>
        <begin position="322"/>
        <end position="344"/>
    </location>
</feature>
<evidence type="ECO:0000256" key="3">
    <source>
        <dbReference type="ARBA" id="ARBA00022989"/>
    </source>
</evidence>
<evidence type="ECO:0000313" key="9">
    <source>
        <dbReference type="WBParaSite" id="HCON_00050520-00002"/>
    </source>
</evidence>
<feature type="region of interest" description="Disordered" evidence="5">
    <location>
        <begin position="534"/>
        <end position="559"/>
    </location>
</feature>
<feature type="transmembrane region" description="Helical" evidence="6">
    <location>
        <begin position="179"/>
        <end position="201"/>
    </location>
</feature>
<evidence type="ECO:0000256" key="5">
    <source>
        <dbReference type="SAM" id="MobiDB-lite"/>
    </source>
</evidence>
<dbReference type="InterPro" id="IPR020846">
    <property type="entry name" value="MFS_dom"/>
</dbReference>
<dbReference type="Gene3D" id="1.20.1250.20">
    <property type="entry name" value="MFS general substrate transporter like domains"/>
    <property type="match status" value="1"/>
</dbReference>
<name>A0A7I4Y656_HAECO</name>
<dbReference type="PANTHER" id="PTHR23503:SF46">
    <property type="entry name" value="MAJOR FACILITATOR SUPERFAMILY (MFS) PROFILE DOMAIN-CONTAINING PROTEIN"/>
    <property type="match status" value="1"/>
</dbReference>
<feature type="transmembrane region" description="Helical" evidence="6">
    <location>
        <begin position="213"/>
        <end position="237"/>
    </location>
</feature>
<proteinExistence type="predicted"/>
<organism evidence="8 9">
    <name type="scientific">Haemonchus contortus</name>
    <name type="common">Barber pole worm</name>
    <dbReference type="NCBI Taxonomy" id="6289"/>
    <lineage>
        <taxon>Eukaryota</taxon>
        <taxon>Metazoa</taxon>
        <taxon>Ecdysozoa</taxon>
        <taxon>Nematoda</taxon>
        <taxon>Chromadorea</taxon>
        <taxon>Rhabditida</taxon>
        <taxon>Rhabditina</taxon>
        <taxon>Rhabditomorpha</taxon>
        <taxon>Strongyloidea</taxon>
        <taxon>Trichostrongylidae</taxon>
        <taxon>Haemonchus</taxon>
    </lineage>
</organism>
<keyword evidence="2 6" id="KW-0812">Transmembrane</keyword>
<feature type="transmembrane region" description="Helical" evidence="6">
    <location>
        <begin position="243"/>
        <end position="262"/>
    </location>
</feature>
<feature type="transmembrane region" description="Helical" evidence="6">
    <location>
        <begin position="68"/>
        <end position="86"/>
    </location>
</feature>
<protein>
    <submittedName>
        <fullName evidence="9">MFS domain-containing protein</fullName>
    </submittedName>
</protein>
<evidence type="ECO:0000256" key="1">
    <source>
        <dbReference type="ARBA" id="ARBA00004141"/>
    </source>
</evidence>
<evidence type="ECO:0000256" key="6">
    <source>
        <dbReference type="SAM" id="Phobius"/>
    </source>
</evidence>
<feature type="transmembrane region" description="Helical" evidence="6">
    <location>
        <begin position="488"/>
        <end position="509"/>
    </location>
</feature>
<dbReference type="PANTHER" id="PTHR23503">
    <property type="entry name" value="SOLUTE CARRIER FAMILY 2"/>
    <property type="match status" value="1"/>
</dbReference>
<reference evidence="9" key="1">
    <citation type="submission" date="2020-12" db="UniProtKB">
        <authorList>
            <consortium name="WormBaseParasite"/>
        </authorList>
    </citation>
    <scope>IDENTIFICATION</scope>
    <source>
        <strain evidence="9">MHco3</strain>
    </source>
</reference>
<dbReference type="WBParaSite" id="HCON_00050520-00002">
    <property type="protein sequence ID" value="HCON_00050520-00002"/>
    <property type="gene ID" value="HCON_00050520"/>
</dbReference>
<dbReference type="SUPFAM" id="SSF103473">
    <property type="entry name" value="MFS general substrate transporter"/>
    <property type="match status" value="1"/>
</dbReference>
<feature type="transmembrane region" description="Helical" evidence="6">
    <location>
        <begin position="364"/>
        <end position="384"/>
    </location>
</feature>
<keyword evidence="3 6" id="KW-1133">Transmembrane helix</keyword>
<feature type="transmembrane region" description="Helical" evidence="6">
    <location>
        <begin position="119"/>
        <end position="139"/>
    </location>
</feature>
<feature type="compositionally biased region" description="Polar residues" evidence="5">
    <location>
        <begin position="536"/>
        <end position="559"/>
    </location>
</feature>
<dbReference type="OMA" id="EWSFRLA"/>
<keyword evidence="4 6" id="KW-0472">Membrane</keyword>
<dbReference type="AlphaFoldDB" id="A0A7I4Y656"/>
<dbReference type="Pfam" id="PF00083">
    <property type="entry name" value="Sugar_tr"/>
    <property type="match status" value="1"/>
</dbReference>
<dbReference type="OrthoDB" id="8120565at2759"/>
<comment type="subcellular location">
    <subcellularLocation>
        <location evidence="1">Membrane</location>
        <topology evidence="1">Multi-pass membrane protein</topology>
    </subcellularLocation>
</comment>
<evidence type="ECO:0000256" key="4">
    <source>
        <dbReference type="ARBA" id="ARBA00023136"/>
    </source>
</evidence>
<keyword evidence="8" id="KW-1185">Reference proteome</keyword>
<dbReference type="InterPro" id="IPR036259">
    <property type="entry name" value="MFS_trans_sf"/>
</dbReference>
<feature type="transmembrane region" description="Helical" evidence="6">
    <location>
        <begin position="419"/>
        <end position="446"/>
    </location>
</feature>
<feature type="transmembrane region" description="Helical" evidence="6">
    <location>
        <begin position="458"/>
        <end position="482"/>
    </location>
</feature>
<feature type="transmembrane region" description="Helical" evidence="6">
    <location>
        <begin position="391"/>
        <end position="413"/>
    </location>
</feature>
<dbReference type="InterPro" id="IPR045263">
    <property type="entry name" value="GLUT"/>
</dbReference>
<evidence type="ECO:0000256" key="2">
    <source>
        <dbReference type="ARBA" id="ARBA00022692"/>
    </source>
</evidence>
<dbReference type="InterPro" id="IPR005828">
    <property type="entry name" value="MFS_sugar_transport-like"/>
</dbReference>
<dbReference type="Proteomes" id="UP000025227">
    <property type="component" value="Unplaced"/>
</dbReference>
<sequence length="559" mass="62558">MFHDHHTLLVSSQAHYCYNSVSVYNRRVISSSRHSFCQTGPEKLKIIQAGRFSHEEPKSAMARRSTTSLILICAVLSLITNFPSGYTNATINTAVASVERYIRDSYQIRGYNITEDGVAIVKGIVINCWFIVMVFGAAVTPFITDTYGRKIGYIVATAIATFATIIQYLSILFNIPEAFVLGRSFTAFCSPLADACLLLYLQEVSPLSIRGMASFLCEIGYGAMVVLGMVLGMTAVLGSHLGILVLLPIFPLVLSLIFLVFIPETPKFLMIMRNDRQKALRSLEFFRGSQKENEQLLDLYEREKLQEISQERSSLKEICETWNLRQAVFLAVSVLFLTWSFYPMLTSSTVFLKQSSIHRNAAELISSLLMVVFTISSVIGSSFVDKYPRRFLVLFSGILSNFFLVLFAVFSLLAHMSVWIRYACIASAICYCISFGMVLGPVSWFVAPELVPVKYKSLVFSLCFGANNVFIAITDFLAIVLFQKYGAIVFIPLFTIPSCACLVYIYLYLPETMGKEIEEIIREMFIMAKKSPMTGEGTSQRVRPNSDVFTTQSSSVVSP</sequence>
<evidence type="ECO:0000313" key="8">
    <source>
        <dbReference type="Proteomes" id="UP000025227"/>
    </source>
</evidence>
<dbReference type="PROSITE" id="PS50850">
    <property type="entry name" value="MFS"/>
    <property type="match status" value="1"/>
</dbReference>
<dbReference type="GO" id="GO:0016020">
    <property type="term" value="C:membrane"/>
    <property type="evidence" value="ECO:0007669"/>
    <property type="project" value="UniProtKB-SubCell"/>
</dbReference>
<feature type="transmembrane region" description="Helical" evidence="6">
    <location>
        <begin position="151"/>
        <end position="173"/>
    </location>
</feature>
<accession>A0A7I4Y656</accession>
<evidence type="ECO:0000259" key="7">
    <source>
        <dbReference type="PROSITE" id="PS50850"/>
    </source>
</evidence>